<dbReference type="RefSeq" id="WP_115375546.1">
    <property type="nucleotide sequence ID" value="NZ_QASA01000001.1"/>
</dbReference>
<evidence type="ECO:0000256" key="5">
    <source>
        <dbReference type="RuleBase" id="RU004508"/>
    </source>
</evidence>
<evidence type="ECO:0000256" key="4">
    <source>
        <dbReference type="PIRSR" id="PIRSR000390-2"/>
    </source>
</evidence>
<reference evidence="6 7" key="1">
    <citation type="submission" date="2018-04" db="EMBL/GenBank/DDBJ databases">
        <title>Adhaeribacter sp. HMF7616 genome sequencing and assembly.</title>
        <authorList>
            <person name="Kang H."/>
            <person name="Kang J."/>
            <person name="Cha I."/>
            <person name="Kim H."/>
            <person name="Joh K."/>
        </authorList>
    </citation>
    <scope>NUCLEOTIDE SEQUENCE [LARGE SCALE GENOMIC DNA]</scope>
    <source>
        <strain evidence="6 7">HMF7616</strain>
    </source>
</reference>
<dbReference type="EMBL" id="QASA01000001">
    <property type="protein sequence ID" value="RDC63536.1"/>
    <property type="molecule type" value="Genomic_DNA"/>
</dbReference>
<dbReference type="Proteomes" id="UP000253919">
    <property type="component" value="Unassembled WGS sequence"/>
</dbReference>
<dbReference type="InterPro" id="IPR015422">
    <property type="entry name" value="PyrdxlP-dep_Trfase_small"/>
</dbReference>
<feature type="active site" description="Proton acceptor" evidence="3">
    <location>
        <position position="186"/>
    </location>
</feature>
<dbReference type="PIRSF" id="PIRSF000390">
    <property type="entry name" value="PLP_StrS"/>
    <property type="match status" value="1"/>
</dbReference>
<feature type="modified residue" description="N6-(pyridoxal phosphate)lysine" evidence="4">
    <location>
        <position position="186"/>
    </location>
</feature>
<evidence type="ECO:0000256" key="2">
    <source>
        <dbReference type="ARBA" id="ARBA00037999"/>
    </source>
</evidence>
<gene>
    <name evidence="6" type="ORF">AHMF7616_02141</name>
</gene>
<dbReference type="PANTHER" id="PTHR30244:SF36">
    <property type="entry name" value="3-OXO-GLUCOSE-6-PHOSPHATE:GLUTAMATE AMINOTRANSFERASE"/>
    <property type="match status" value="1"/>
</dbReference>
<comment type="similarity">
    <text evidence="2 5">Belongs to the DegT/DnrJ/EryC1 family.</text>
</comment>
<keyword evidence="1 4" id="KW-0663">Pyridoxal phosphate</keyword>
<evidence type="ECO:0000256" key="1">
    <source>
        <dbReference type="ARBA" id="ARBA00022898"/>
    </source>
</evidence>
<dbReference type="OrthoDB" id="9804264at2"/>
<comment type="caution">
    <text evidence="6">The sequence shown here is derived from an EMBL/GenBank/DDBJ whole genome shotgun (WGS) entry which is preliminary data.</text>
</comment>
<dbReference type="GO" id="GO:0030170">
    <property type="term" value="F:pyridoxal phosphate binding"/>
    <property type="evidence" value="ECO:0007669"/>
    <property type="project" value="TreeGrafter"/>
</dbReference>
<dbReference type="PANTHER" id="PTHR30244">
    <property type="entry name" value="TRANSAMINASE"/>
    <property type="match status" value="1"/>
</dbReference>
<dbReference type="InterPro" id="IPR000653">
    <property type="entry name" value="DegT/StrS_aminotransferase"/>
</dbReference>
<protein>
    <submittedName>
        <fullName evidence="6">UDP-2-acetamido-2-deoxy-ribo-hexuluronate aminotransferase</fullName>
        <ecNumber evidence="6">2.6.1.98</ecNumber>
    </submittedName>
</protein>
<dbReference type="GO" id="GO:0000271">
    <property type="term" value="P:polysaccharide biosynthetic process"/>
    <property type="evidence" value="ECO:0007669"/>
    <property type="project" value="TreeGrafter"/>
</dbReference>
<dbReference type="Gene3D" id="3.40.640.10">
    <property type="entry name" value="Type I PLP-dependent aspartate aminotransferase-like (Major domain)"/>
    <property type="match status" value="1"/>
</dbReference>
<evidence type="ECO:0000313" key="6">
    <source>
        <dbReference type="EMBL" id="RDC63536.1"/>
    </source>
</evidence>
<keyword evidence="7" id="KW-1185">Reference proteome</keyword>
<dbReference type="InterPro" id="IPR015421">
    <property type="entry name" value="PyrdxlP-dep_Trfase_major"/>
</dbReference>
<dbReference type="CDD" id="cd00616">
    <property type="entry name" value="AHBA_syn"/>
    <property type="match status" value="1"/>
</dbReference>
<sequence length="369" mass="41297">MYVPFLSFTWQNALIRTAVQEKSHLFFNSENYILGPEVTAFEQAYAAFNNTSHCVGVGNGLEALIISLEVLGVKPHDEVIVPANTYIATWLAVSQVGAVPVPVEPEEFTSNLDPNQIVAALTVKTKAILPVHLYGLPCNMTAIQAIADQHGLFIVEDNAQAHGARWQGQITGSFGHVNATSFYPTKNLGALGDGGAITTNQAAYARQARMRRNYGSETKNYNDIIGRNSRLDELQAAYLNVKLPFLNTWNAERRKIAAYYLTHLQQVPQITLPPTLPEAEPVFHLFVIHTPQRQKLQQFLKKQRIETAVHYPVPPHLQKAYAFLNYQTGAFPITEKLAQTCLSLPVWPGMSEEMLQYVCEKIKQFFNEE</sequence>
<proteinExistence type="inferred from homology"/>
<dbReference type="InterPro" id="IPR015424">
    <property type="entry name" value="PyrdxlP-dep_Trfase"/>
</dbReference>
<accession>A0A369QJZ7</accession>
<evidence type="ECO:0000256" key="3">
    <source>
        <dbReference type="PIRSR" id="PIRSR000390-1"/>
    </source>
</evidence>
<keyword evidence="6" id="KW-0808">Transferase</keyword>
<name>A0A369QJZ7_9BACT</name>
<dbReference type="EC" id="2.6.1.98" evidence="6"/>
<evidence type="ECO:0000313" key="7">
    <source>
        <dbReference type="Proteomes" id="UP000253919"/>
    </source>
</evidence>
<dbReference type="GO" id="GO:0008483">
    <property type="term" value="F:transaminase activity"/>
    <property type="evidence" value="ECO:0007669"/>
    <property type="project" value="UniProtKB-KW"/>
</dbReference>
<organism evidence="6 7">
    <name type="scientific">Adhaeribacter pallidiroseus</name>
    <dbReference type="NCBI Taxonomy" id="2072847"/>
    <lineage>
        <taxon>Bacteria</taxon>
        <taxon>Pseudomonadati</taxon>
        <taxon>Bacteroidota</taxon>
        <taxon>Cytophagia</taxon>
        <taxon>Cytophagales</taxon>
        <taxon>Hymenobacteraceae</taxon>
        <taxon>Adhaeribacter</taxon>
    </lineage>
</organism>
<dbReference type="SUPFAM" id="SSF53383">
    <property type="entry name" value="PLP-dependent transferases"/>
    <property type="match status" value="1"/>
</dbReference>
<keyword evidence="6" id="KW-0032">Aminotransferase</keyword>
<dbReference type="Pfam" id="PF01041">
    <property type="entry name" value="DegT_DnrJ_EryC1"/>
    <property type="match status" value="1"/>
</dbReference>
<dbReference type="AlphaFoldDB" id="A0A369QJZ7"/>
<dbReference type="Gene3D" id="3.90.1150.10">
    <property type="entry name" value="Aspartate Aminotransferase, domain 1"/>
    <property type="match status" value="1"/>
</dbReference>